<dbReference type="Proteomes" id="UP000030854">
    <property type="component" value="Unassembled WGS sequence"/>
</dbReference>
<reference evidence="2 3" key="1">
    <citation type="journal article" date="2014" name="BMC Genomics">
        <title>Adaptive genomic structural variation in the grape powdery mildew pathogen, Erysiphe necator.</title>
        <authorList>
            <person name="Jones L."/>
            <person name="Riaz S."/>
            <person name="Morales-Cruz A."/>
            <person name="Amrine K.C."/>
            <person name="McGuire B."/>
            <person name="Gubler W.D."/>
            <person name="Walker M.A."/>
            <person name="Cantu D."/>
        </authorList>
    </citation>
    <scope>NUCLEOTIDE SEQUENCE [LARGE SCALE GENOMIC DNA]</scope>
    <source>
        <strain evidence="3">c</strain>
    </source>
</reference>
<gene>
    <name evidence="2" type="ORF">EV44_g3920</name>
</gene>
<feature type="region of interest" description="Disordered" evidence="1">
    <location>
        <begin position="1"/>
        <end position="124"/>
    </location>
</feature>
<accession>A0A0B1P3M4</accession>
<sequence length="298" mass="32410">MAPPLSSKSALSPDPPDAGNRVSKPKPTSGKTSRTHVAKNNPLLKTVDASCKGVAIEKVPSEGQVSTDHSYESDDSMESVIDDRRDHEHIGQDFSALPRKTQTTADVKTPSPSNNSSSKSQGSAASLMGAIRGLLDLTNDYLKNFEIEHPGFGSDFLGLIADGASRAMRGERVYRDLSKIEPNLKHPVQETWAGKAKDQSADTKVFNFKRQTLKATPPQGQSKEDRRVMIRLKSDHEARKNSSFEHRQIIQKLVPETSLVSDAWIVPSGIAVLAPTPAKAAAIIQAKKAIEDSLEMHL</sequence>
<evidence type="ECO:0000313" key="2">
    <source>
        <dbReference type="EMBL" id="KHJ32863.1"/>
    </source>
</evidence>
<dbReference type="AlphaFoldDB" id="A0A0B1P3M4"/>
<organism evidence="2 3">
    <name type="scientific">Uncinula necator</name>
    <name type="common">Grape powdery mildew</name>
    <dbReference type="NCBI Taxonomy" id="52586"/>
    <lineage>
        <taxon>Eukaryota</taxon>
        <taxon>Fungi</taxon>
        <taxon>Dikarya</taxon>
        <taxon>Ascomycota</taxon>
        <taxon>Pezizomycotina</taxon>
        <taxon>Leotiomycetes</taxon>
        <taxon>Erysiphales</taxon>
        <taxon>Erysiphaceae</taxon>
        <taxon>Erysiphe</taxon>
    </lineage>
</organism>
<feature type="compositionally biased region" description="Low complexity" evidence="1">
    <location>
        <begin position="110"/>
        <end position="124"/>
    </location>
</feature>
<keyword evidence="3" id="KW-1185">Reference proteome</keyword>
<feature type="compositionally biased region" description="Basic and acidic residues" evidence="1">
    <location>
        <begin position="81"/>
        <end position="91"/>
    </location>
</feature>
<evidence type="ECO:0000256" key="1">
    <source>
        <dbReference type="SAM" id="MobiDB-lite"/>
    </source>
</evidence>
<comment type="caution">
    <text evidence="2">The sequence shown here is derived from an EMBL/GenBank/DDBJ whole genome shotgun (WGS) entry which is preliminary data.</text>
</comment>
<feature type="compositionally biased region" description="Low complexity" evidence="1">
    <location>
        <begin position="1"/>
        <end position="12"/>
    </location>
</feature>
<dbReference type="EMBL" id="JNVN01001773">
    <property type="protein sequence ID" value="KHJ32863.1"/>
    <property type="molecule type" value="Genomic_DNA"/>
</dbReference>
<evidence type="ECO:0000313" key="3">
    <source>
        <dbReference type="Proteomes" id="UP000030854"/>
    </source>
</evidence>
<proteinExistence type="predicted"/>
<dbReference type="HOGENOM" id="CLU_036943_0_0_1"/>
<protein>
    <submittedName>
        <fullName evidence="2">Putative effector protein</fullName>
    </submittedName>
</protein>
<name>A0A0B1P3M4_UNCNE</name>